<feature type="region of interest" description="Disordered" evidence="2">
    <location>
        <begin position="509"/>
        <end position="538"/>
    </location>
</feature>
<evidence type="ECO:0000313" key="4">
    <source>
        <dbReference type="EMBL" id="KAI0522693.1"/>
    </source>
</evidence>
<evidence type="ECO:0000256" key="1">
    <source>
        <dbReference type="PROSITE-ProRule" id="PRU00047"/>
    </source>
</evidence>
<dbReference type="Proteomes" id="UP000829196">
    <property type="component" value="Unassembled WGS sequence"/>
</dbReference>
<dbReference type="OrthoDB" id="786188at2759"/>
<accession>A0A8T3BZM6</accession>
<dbReference type="PANTHER" id="PTHR31286:SF180">
    <property type="entry name" value="OS10G0362600 PROTEIN"/>
    <property type="match status" value="1"/>
</dbReference>
<dbReference type="GO" id="GO:0008270">
    <property type="term" value="F:zinc ion binding"/>
    <property type="evidence" value="ECO:0007669"/>
    <property type="project" value="UniProtKB-KW"/>
</dbReference>
<feature type="domain" description="CCHC-type" evidence="3">
    <location>
        <begin position="495"/>
        <end position="508"/>
    </location>
</feature>
<dbReference type="EMBL" id="JAGYWB010000005">
    <property type="protein sequence ID" value="KAI0522693.1"/>
    <property type="molecule type" value="Genomic_DNA"/>
</dbReference>
<name>A0A8T3BZM6_DENNO</name>
<keyword evidence="1" id="KW-0863">Zinc-finger</keyword>
<dbReference type="InterPro" id="IPR025558">
    <property type="entry name" value="DUF4283"/>
</dbReference>
<gene>
    <name evidence="4" type="ORF">KFK09_005078</name>
</gene>
<dbReference type="PANTHER" id="PTHR31286">
    <property type="entry name" value="GLYCINE-RICH CELL WALL STRUCTURAL PROTEIN 1.8-LIKE"/>
    <property type="match status" value="1"/>
</dbReference>
<keyword evidence="5" id="KW-1185">Reference proteome</keyword>
<dbReference type="Pfam" id="PF14111">
    <property type="entry name" value="DUF4283"/>
    <property type="match status" value="1"/>
</dbReference>
<sequence length="538" mass="58840">MVGGGARSPASSLKAHGRKDIVTDDYWRALVHESLAKLNLGGCGFPPGRNQQGHPAVNDSAAAAPTVGVQAPDQSLEQAKGLNRAGVNIGSVSMGADCQQLSERASQIRDVLANPDLAMSSGLNWPDQMECVEALQAHMVKEMKQEPDQLIQHSGDDAIRDLHLLPSSGCEQESSCCDQLQVCDAVDVDFSISDSAELNGISVMNCENGLERDSAGTFSCRCVNSTPPAASGHHTAGLCAPTVFAFAPKTTAVVSVQTTAGFEPAPDHTTSQIPPKVFGDTPGLFAWRKPSYTQLDYVHKEDVLDNDGISLILNEVKMDENIAKLEYALVGKLLGRRIPFFLLHRKLSKKWSHVGEFKLITIAPMCFICIFQNVEARDAILRGGPWMVAGNIVGLDRWSPFFSIDQMNGLSSPIWIRFPKLPLMYWDPSNLARMAAMVGNPLWMDEHTSTWGKNSYARVCVRIDFSQKLPSGFWINGRSGRFFQRIEYEGLPQICFHCGHIGHNVEHCHTKSQQPSTTTHPPPALYTATPPPPPSRMI</sequence>
<dbReference type="AlphaFoldDB" id="A0A8T3BZM6"/>
<evidence type="ECO:0000313" key="5">
    <source>
        <dbReference type="Proteomes" id="UP000829196"/>
    </source>
</evidence>
<feature type="compositionally biased region" description="Pro residues" evidence="2">
    <location>
        <begin position="520"/>
        <end position="538"/>
    </location>
</feature>
<dbReference type="InterPro" id="IPR040256">
    <property type="entry name" value="At4g02000-like"/>
</dbReference>
<evidence type="ECO:0000259" key="3">
    <source>
        <dbReference type="PROSITE" id="PS50158"/>
    </source>
</evidence>
<keyword evidence="1" id="KW-0862">Zinc</keyword>
<protein>
    <recommendedName>
        <fullName evidence="3">CCHC-type domain-containing protein</fullName>
    </recommendedName>
</protein>
<dbReference type="InterPro" id="IPR001878">
    <property type="entry name" value="Znf_CCHC"/>
</dbReference>
<comment type="caution">
    <text evidence="4">The sequence shown here is derived from an EMBL/GenBank/DDBJ whole genome shotgun (WGS) entry which is preliminary data.</text>
</comment>
<keyword evidence="1" id="KW-0479">Metal-binding</keyword>
<dbReference type="GO" id="GO:0003676">
    <property type="term" value="F:nucleic acid binding"/>
    <property type="evidence" value="ECO:0007669"/>
    <property type="project" value="InterPro"/>
</dbReference>
<organism evidence="4 5">
    <name type="scientific">Dendrobium nobile</name>
    <name type="common">Orchid</name>
    <dbReference type="NCBI Taxonomy" id="94219"/>
    <lineage>
        <taxon>Eukaryota</taxon>
        <taxon>Viridiplantae</taxon>
        <taxon>Streptophyta</taxon>
        <taxon>Embryophyta</taxon>
        <taxon>Tracheophyta</taxon>
        <taxon>Spermatophyta</taxon>
        <taxon>Magnoliopsida</taxon>
        <taxon>Liliopsida</taxon>
        <taxon>Asparagales</taxon>
        <taxon>Orchidaceae</taxon>
        <taxon>Epidendroideae</taxon>
        <taxon>Malaxideae</taxon>
        <taxon>Dendrobiinae</taxon>
        <taxon>Dendrobium</taxon>
    </lineage>
</organism>
<evidence type="ECO:0000256" key="2">
    <source>
        <dbReference type="SAM" id="MobiDB-lite"/>
    </source>
</evidence>
<proteinExistence type="predicted"/>
<reference evidence="4" key="1">
    <citation type="journal article" date="2022" name="Front. Genet.">
        <title>Chromosome-Scale Assembly of the Dendrobium nobile Genome Provides Insights Into the Molecular Mechanism of the Biosynthesis of the Medicinal Active Ingredient of Dendrobium.</title>
        <authorList>
            <person name="Xu Q."/>
            <person name="Niu S.-C."/>
            <person name="Li K.-L."/>
            <person name="Zheng P.-J."/>
            <person name="Zhang X.-J."/>
            <person name="Jia Y."/>
            <person name="Liu Y."/>
            <person name="Niu Y.-X."/>
            <person name="Yu L.-H."/>
            <person name="Chen D.-F."/>
            <person name="Zhang G.-Q."/>
        </authorList>
    </citation>
    <scope>NUCLEOTIDE SEQUENCE</scope>
    <source>
        <tissue evidence="4">Leaf</tissue>
    </source>
</reference>
<dbReference type="PROSITE" id="PS50158">
    <property type="entry name" value="ZF_CCHC"/>
    <property type="match status" value="1"/>
</dbReference>